<dbReference type="Pfam" id="PF07980">
    <property type="entry name" value="SusD_RagB"/>
    <property type="match status" value="1"/>
</dbReference>
<keyword evidence="4" id="KW-0472">Membrane</keyword>
<evidence type="ECO:0000259" key="7">
    <source>
        <dbReference type="Pfam" id="PF14322"/>
    </source>
</evidence>
<dbReference type="EMBL" id="CP136051">
    <property type="protein sequence ID" value="WOK05623.1"/>
    <property type="molecule type" value="Genomic_DNA"/>
</dbReference>
<keyword evidence="9" id="KW-1185">Reference proteome</keyword>
<reference evidence="8 9" key="1">
    <citation type="journal article" date="2023" name="Microbiol. Resour. Announc.">
        <title>Complete Genome Sequence of Imperialibacter roseus strain P4T.</title>
        <authorList>
            <person name="Tizabi D.R."/>
            <person name="Bachvaroff T."/>
            <person name="Hill R.T."/>
        </authorList>
    </citation>
    <scope>NUCLEOTIDE SEQUENCE [LARGE SCALE GENOMIC DNA]</scope>
    <source>
        <strain evidence="8 9">P4T</strain>
    </source>
</reference>
<comment type="subcellular location">
    <subcellularLocation>
        <location evidence="1">Cell outer membrane</location>
    </subcellularLocation>
</comment>
<evidence type="ECO:0000313" key="9">
    <source>
        <dbReference type="Proteomes" id="UP001302349"/>
    </source>
</evidence>
<gene>
    <name evidence="8" type="ORF">RT717_21335</name>
</gene>
<dbReference type="InterPro" id="IPR033985">
    <property type="entry name" value="SusD-like_N"/>
</dbReference>
<dbReference type="Proteomes" id="UP001302349">
    <property type="component" value="Chromosome"/>
</dbReference>
<dbReference type="RefSeq" id="WP_317488381.1">
    <property type="nucleotide sequence ID" value="NZ_CP136051.1"/>
</dbReference>
<evidence type="ECO:0000256" key="2">
    <source>
        <dbReference type="ARBA" id="ARBA00006275"/>
    </source>
</evidence>
<name>A0ABZ0IKS1_9BACT</name>
<dbReference type="InterPro" id="IPR011990">
    <property type="entry name" value="TPR-like_helical_dom_sf"/>
</dbReference>
<evidence type="ECO:0000256" key="3">
    <source>
        <dbReference type="ARBA" id="ARBA00022729"/>
    </source>
</evidence>
<dbReference type="Gene3D" id="1.25.40.390">
    <property type="match status" value="1"/>
</dbReference>
<dbReference type="PROSITE" id="PS51257">
    <property type="entry name" value="PROKAR_LIPOPROTEIN"/>
    <property type="match status" value="1"/>
</dbReference>
<sequence>MKKNIIKGAAGLFVALTVLVIGCKDEFLEIAPTGTLSRAQLTSAKGIDGSLIAAYSQVNGRNRRMGSASNWVWGSIRGGEHNKGTDPGDFSDINPIQRYEYLPTQGVINEAYTSWYEGVARCNNVMALLQDADEGVSDDFKTGVEAQARFLRAHFYFQLKINFDDTPYIDETIDYGTGIDEVGNDQDLWPKIMADMQFAYDNLPETQDQAGRVNKTAAAAYLGKINLYQNKHAAALTLFNEVITSGKTSNGKTVGLVAAFPDIFKAENDNHEESIWAYQSAANTGSVNNANPEFDLNWPYNTGANGPGNCCGFFAPTFELANHYRTDASGLPLFDRAFNSPANEVKTDQGLQSDEAFTEDAGNLDPRIDFTIGRRGIPYLDWQEHPGFDWIRNQANAGPYSPKKYVYYKTDVGTYQDNSSWTPGYAAMNINIIRFADVLLMAAECEIEVGSLEKAREYVNMVRERAANDAAFVQEYDGSGPAANYVIGTYDTPWTDKTAAEKAVRMERKLELAGEGQRFYDLVRWGIAAQDLNAYLAYESKILINAMGGASFDPKDVLLPLPQGQIDLMNGVLVQNTGY</sequence>
<proteinExistence type="inferred from homology"/>
<comment type="similarity">
    <text evidence="2">Belongs to the SusD family.</text>
</comment>
<accession>A0ABZ0IKS1</accession>
<evidence type="ECO:0000256" key="4">
    <source>
        <dbReference type="ARBA" id="ARBA00023136"/>
    </source>
</evidence>
<organism evidence="8 9">
    <name type="scientific">Imperialibacter roseus</name>
    <dbReference type="NCBI Taxonomy" id="1324217"/>
    <lineage>
        <taxon>Bacteria</taxon>
        <taxon>Pseudomonadati</taxon>
        <taxon>Bacteroidota</taxon>
        <taxon>Cytophagia</taxon>
        <taxon>Cytophagales</taxon>
        <taxon>Flammeovirgaceae</taxon>
        <taxon>Imperialibacter</taxon>
    </lineage>
</organism>
<evidence type="ECO:0000313" key="8">
    <source>
        <dbReference type="EMBL" id="WOK05623.1"/>
    </source>
</evidence>
<dbReference type="InterPro" id="IPR012944">
    <property type="entry name" value="SusD_RagB_dom"/>
</dbReference>
<protein>
    <submittedName>
        <fullName evidence="8">RagB/SusD family nutrient uptake outer membrane protein</fullName>
    </submittedName>
</protein>
<feature type="domain" description="SusD-like N-terminal" evidence="7">
    <location>
        <begin position="100"/>
        <end position="227"/>
    </location>
</feature>
<evidence type="ECO:0000256" key="5">
    <source>
        <dbReference type="ARBA" id="ARBA00023237"/>
    </source>
</evidence>
<dbReference type="SUPFAM" id="SSF48452">
    <property type="entry name" value="TPR-like"/>
    <property type="match status" value="1"/>
</dbReference>
<keyword evidence="3" id="KW-0732">Signal</keyword>
<evidence type="ECO:0000256" key="1">
    <source>
        <dbReference type="ARBA" id="ARBA00004442"/>
    </source>
</evidence>
<keyword evidence="5" id="KW-0998">Cell outer membrane</keyword>
<feature type="domain" description="RagB/SusD" evidence="6">
    <location>
        <begin position="273"/>
        <end position="579"/>
    </location>
</feature>
<dbReference type="Pfam" id="PF14322">
    <property type="entry name" value="SusD-like_3"/>
    <property type="match status" value="1"/>
</dbReference>
<evidence type="ECO:0000259" key="6">
    <source>
        <dbReference type="Pfam" id="PF07980"/>
    </source>
</evidence>